<feature type="compositionally biased region" description="Low complexity" evidence="1">
    <location>
        <begin position="307"/>
        <end position="362"/>
    </location>
</feature>
<keyword evidence="2" id="KW-0812">Transmembrane</keyword>
<evidence type="ECO:0000256" key="2">
    <source>
        <dbReference type="SAM" id="Phobius"/>
    </source>
</evidence>
<reference evidence="3" key="2">
    <citation type="submission" date="2023-05" db="EMBL/GenBank/DDBJ databases">
        <authorList>
            <consortium name="Lawrence Berkeley National Laboratory"/>
            <person name="Steindorff A."/>
            <person name="Hensen N."/>
            <person name="Bonometti L."/>
            <person name="Westerberg I."/>
            <person name="Brannstrom I.O."/>
            <person name="Guillou S."/>
            <person name="Cros-Aarteil S."/>
            <person name="Calhoun S."/>
            <person name="Haridas S."/>
            <person name="Kuo A."/>
            <person name="Mondo S."/>
            <person name="Pangilinan J."/>
            <person name="Riley R."/>
            <person name="Labutti K."/>
            <person name="Andreopoulos B."/>
            <person name="Lipzen A."/>
            <person name="Chen C."/>
            <person name="Yanf M."/>
            <person name="Daum C."/>
            <person name="Ng V."/>
            <person name="Clum A."/>
            <person name="Ohm R."/>
            <person name="Martin F."/>
            <person name="Silar P."/>
            <person name="Natvig D."/>
            <person name="Lalanne C."/>
            <person name="Gautier V."/>
            <person name="Ament-Velasquez S.L."/>
            <person name="Kruys A."/>
            <person name="Hutchinson M.I."/>
            <person name="Powell A.J."/>
            <person name="Barry K."/>
            <person name="Miller A.N."/>
            <person name="Grigoriev I.V."/>
            <person name="Debuchy R."/>
            <person name="Gladieux P."/>
            <person name="Thoren M.H."/>
            <person name="Johannesson H."/>
        </authorList>
    </citation>
    <scope>NUCLEOTIDE SEQUENCE</scope>
    <source>
        <strain evidence="3">CBS 892.96</strain>
    </source>
</reference>
<reference evidence="3" key="1">
    <citation type="journal article" date="2023" name="Mol. Phylogenet. Evol.">
        <title>Genome-scale phylogeny and comparative genomics of the fungal order Sordariales.</title>
        <authorList>
            <person name="Hensen N."/>
            <person name="Bonometti L."/>
            <person name="Westerberg I."/>
            <person name="Brannstrom I.O."/>
            <person name="Guillou S."/>
            <person name="Cros-Aarteil S."/>
            <person name="Calhoun S."/>
            <person name="Haridas S."/>
            <person name="Kuo A."/>
            <person name="Mondo S."/>
            <person name="Pangilinan J."/>
            <person name="Riley R."/>
            <person name="LaButti K."/>
            <person name="Andreopoulos B."/>
            <person name="Lipzen A."/>
            <person name="Chen C."/>
            <person name="Yan M."/>
            <person name="Daum C."/>
            <person name="Ng V."/>
            <person name="Clum A."/>
            <person name="Steindorff A."/>
            <person name="Ohm R.A."/>
            <person name="Martin F."/>
            <person name="Silar P."/>
            <person name="Natvig D.O."/>
            <person name="Lalanne C."/>
            <person name="Gautier V."/>
            <person name="Ament-Velasquez S.L."/>
            <person name="Kruys A."/>
            <person name="Hutchinson M.I."/>
            <person name="Powell A.J."/>
            <person name="Barry K."/>
            <person name="Miller A.N."/>
            <person name="Grigoriev I.V."/>
            <person name="Debuchy R."/>
            <person name="Gladieux P."/>
            <person name="Hiltunen Thoren M."/>
            <person name="Johannesson H."/>
        </authorList>
    </citation>
    <scope>NUCLEOTIDE SEQUENCE</scope>
    <source>
        <strain evidence="3">CBS 892.96</strain>
    </source>
</reference>
<feature type="region of interest" description="Disordered" evidence="1">
    <location>
        <begin position="307"/>
        <end position="396"/>
    </location>
</feature>
<feature type="compositionally biased region" description="Polar residues" evidence="1">
    <location>
        <begin position="384"/>
        <end position="396"/>
    </location>
</feature>
<feature type="transmembrane region" description="Helical" evidence="2">
    <location>
        <begin position="125"/>
        <end position="144"/>
    </location>
</feature>
<comment type="caution">
    <text evidence="3">The sequence shown here is derived from an EMBL/GenBank/DDBJ whole genome shotgun (WGS) entry which is preliminary data.</text>
</comment>
<keyword evidence="4" id="KW-1185">Reference proteome</keyword>
<name>A0AAN6VWN7_9PEZI</name>
<feature type="transmembrane region" description="Helical" evidence="2">
    <location>
        <begin position="81"/>
        <end position="113"/>
    </location>
</feature>
<dbReference type="EMBL" id="MU866620">
    <property type="protein sequence ID" value="KAK4171184.1"/>
    <property type="molecule type" value="Genomic_DNA"/>
</dbReference>
<feature type="transmembrane region" description="Helical" evidence="2">
    <location>
        <begin position="243"/>
        <end position="264"/>
    </location>
</feature>
<evidence type="ECO:0000256" key="1">
    <source>
        <dbReference type="SAM" id="MobiDB-lite"/>
    </source>
</evidence>
<accession>A0AAN6VWN7</accession>
<dbReference type="Proteomes" id="UP001302321">
    <property type="component" value="Unassembled WGS sequence"/>
</dbReference>
<feature type="compositionally biased region" description="Polar residues" evidence="1">
    <location>
        <begin position="363"/>
        <end position="372"/>
    </location>
</feature>
<feature type="transmembrane region" description="Helical" evidence="2">
    <location>
        <begin position="164"/>
        <end position="188"/>
    </location>
</feature>
<proteinExistence type="predicted"/>
<feature type="transmembrane region" description="Helical" evidence="2">
    <location>
        <begin position="12"/>
        <end position="32"/>
    </location>
</feature>
<protein>
    <submittedName>
        <fullName evidence="3">Uncharacterized protein</fullName>
    </submittedName>
</protein>
<feature type="transmembrane region" description="Helical" evidence="2">
    <location>
        <begin position="53"/>
        <end position="75"/>
    </location>
</feature>
<evidence type="ECO:0000313" key="4">
    <source>
        <dbReference type="Proteomes" id="UP001302321"/>
    </source>
</evidence>
<gene>
    <name evidence="3" type="ORF">QBC36DRAFT_340474</name>
</gene>
<feature type="transmembrane region" description="Helical" evidence="2">
    <location>
        <begin position="200"/>
        <end position="223"/>
    </location>
</feature>
<sequence length="396" mass="44117">MSLLERPEGFAVTAGLSGITLIPLSIALVLSFRSITRHSQAIRIANTVFRIALPLYILGLLLYVAYLSVVAAGTATDRTKILLGIMADLFLASGVILFTSAIYLAGLAALYVALGRQKWWSWLRLDTLLGAGLLFILLIAYWAMKLSDTIKGSSRTYYRWRMQWLLVVIDLTLALMSIGVVGIAFYALPKLNRRKDQIPIGKMPVLLIIAAFLWAFTVTYGLAITIKNITDDWEYDEQVAQLVIYPLFGPWVTTAVVGLLYLILHSPVWSDPAAIPADGIHAPTQPYPPQQGYPQMAYQQQPYQPGYAPQQYPSGYQQQPQQYQNGYQQPQQQQQQQQSPPQGYQQPQQQQFAGGHQQPPQQFTTSSVQSPAPSLPVYAHEVDANQSQNPHVSVVR</sequence>
<dbReference type="AlphaFoldDB" id="A0AAN6VWN7"/>
<keyword evidence="2" id="KW-1133">Transmembrane helix</keyword>
<organism evidence="3 4">
    <name type="scientific">Triangularia setosa</name>
    <dbReference type="NCBI Taxonomy" id="2587417"/>
    <lineage>
        <taxon>Eukaryota</taxon>
        <taxon>Fungi</taxon>
        <taxon>Dikarya</taxon>
        <taxon>Ascomycota</taxon>
        <taxon>Pezizomycotina</taxon>
        <taxon>Sordariomycetes</taxon>
        <taxon>Sordariomycetidae</taxon>
        <taxon>Sordariales</taxon>
        <taxon>Podosporaceae</taxon>
        <taxon>Triangularia</taxon>
    </lineage>
</organism>
<keyword evidence="2" id="KW-0472">Membrane</keyword>
<evidence type="ECO:0000313" key="3">
    <source>
        <dbReference type="EMBL" id="KAK4171184.1"/>
    </source>
</evidence>